<dbReference type="Pfam" id="PF14378">
    <property type="entry name" value="PAP2_3"/>
    <property type="match status" value="1"/>
</dbReference>
<keyword evidence="1" id="KW-0472">Membrane</keyword>
<comment type="caution">
    <text evidence="3">The sequence shown here is derived from an EMBL/GenBank/DDBJ whole genome shotgun (WGS) entry which is preliminary data.</text>
</comment>
<feature type="transmembrane region" description="Helical" evidence="1">
    <location>
        <begin position="280"/>
        <end position="300"/>
    </location>
</feature>
<feature type="transmembrane region" description="Helical" evidence="1">
    <location>
        <begin position="41"/>
        <end position="59"/>
    </location>
</feature>
<protein>
    <recommendedName>
        <fullName evidence="2">Inositolphosphotransferase Aur1/Ipt1 domain-containing protein</fullName>
    </recommendedName>
</protein>
<sequence length="310" mass="33704">MFALAYWAFASLIYFLCFGTVANFSASFVESASSVFDIGPVVAATGLGLLLFCILRGFFDRRRLLAVLIIASAQVPFFAGFHMIKVCIPQITVFWADDAFARLDRVLHGNQDAFFLYHGLLGEVIPNAAVVTAYFPVWLTIAYVYPAIVAAFEPNEARAMHHIRLHFISWVMLGTVVALIFASAGPIYVALLTGADDFAYLDAFLQADQAAFAGVIHLQMELWTEHSTGALGSGISAFPSLHVAAATLPVVWMVERFGRYGLISALFPAVIQYGSVLTGFHYAVDGYASVIVVVLCHVLIRQHGGRAVVA</sequence>
<evidence type="ECO:0000256" key="1">
    <source>
        <dbReference type="SAM" id="Phobius"/>
    </source>
</evidence>
<dbReference type="Proteomes" id="UP001517376">
    <property type="component" value="Unassembled WGS sequence"/>
</dbReference>
<accession>A0ABW9Y5K1</accession>
<feature type="transmembrane region" description="Helical" evidence="1">
    <location>
        <begin position="124"/>
        <end position="146"/>
    </location>
</feature>
<name>A0ABW9Y5K1_9RHOB</name>
<feature type="transmembrane region" description="Helical" evidence="1">
    <location>
        <begin position="257"/>
        <end position="274"/>
    </location>
</feature>
<feature type="transmembrane region" description="Helical" evidence="1">
    <location>
        <begin position="167"/>
        <end position="191"/>
    </location>
</feature>
<evidence type="ECO:0000259" key="2">
    <source>
        <dbReference type="Pfam" id="PF14378"/>
    </source>
</evidence>
<feature type="transmembrane region" description="Helical" evidence="1">
    <location>
        <begin position="64"/>
        <end position="84"/>
    </location>
</feature>
<reference evidence="4" key="1">
    <citation type="submission" date="2020-01" db="EMBL/GenBank/DDBJ databases">
        <title>Sphingomonas sp. strain CSW-10.</title>
        <authorList>
            <person name="Chen W.-M."/>
        </authorList>
    </citation>
    <scope>NUCLEOTIDE SEQUENCE [LARGE SCALE GENOMIC DNA]</scope>
    <source>
        <strain evidence="4">CCP-1</strain>
    </source>
</reference>
<gene>
    <name evidence="3" type="ORF">GU920_06325</name>
</gene>
<dbReference type="InterPro" id="IPR026841">
    <property type="entry name" value="Aur1/Ipt1"/>
</dbReference>
<organism evidence="3 4">
    <name type="scientific">Paragemmobacter ruber</name>
    <dbReference type="NCBI Taxonomy" id="1985673"/>
    <lineage>
        <taxon>Bacteria</taxon>
        <taxon>Pseudomonadati</taxon>
        <taxon>Pseudomonadota</taxon>
        <taxon>Alphaproteobacteria</taxon>
        <taxon>Rhodobacterales</taxon>
        <taxon>Paracoccaceae</taxon>
        <taxon>Paragemmobacter</taxon>
    </lineage>
</organism>
<dbReference type="RefSeq" id="WP_161766081.1">
    <property type="nucleotide sequence ID" value="NZ_JAAATW010000001.1"/>
</dbReference>
<dbReference type="EMBL" id="JAAATW010000001">
    <property type="protein sequence ID" value="NBE07144.1"/>
    <property type="molecule type" value="Genomic_DNA"/>
</dbReference>
<feature type="domain" description="Inositolphosphotransferase Aur1/Ipt1" evidence="2">
    <location>
        <begin position="101"/>
        <end position="298"/>
    </location>
</feature>
<keyword evidence="4" id="KW-1185">Reference proteome</keyword>
<keyword evidence="1" id="KW-0812">Transmembrane</keyword>
<keyword evidence="1" id="KW-1133">Transmembrane helix</keyword>
<feature type="transmembrane region" description="Helical" evidence="1">
    <location>
        <begin position="230"/>
        <end position="250"/>
    </location>
</feature>
<proteinExistence type="predicted"/>
<evidence type="ECO:0000313" key="4">
    <source>
        <dbReference type="Proteomes" id="UP001517376"/>
    </source>
</evidence>
<evidence type="ECO:0000313" key="3">
    <source>
        <dbReference type="EMBL" id="NBE07144.1"/>
    </source>
</evidence>